<sequence length="209" mass="21895">MTAVPTYDRVAPARTAAPVLNLPNVLTLGRLLVVPFFAGLLILDGTSTGARLLAAVLFVVACLTDVVDGHLARSRGQVTDFGVMADPIADKALVGTALVGLSLLGALPWWATLVVLGREVAVTVMRSALARHGMIPASRGGKLKCLSQNVAVTLYLLPLAVLPLGAVLTDLRLPVLLLAVAATVLTGIDYARQGARLHARSRRPETVRS</sequence>
<evidence type="ECO:0000256" key="4">
    <source>
        <dbReference type="ARBA" id="ARBA00022679"/>
    </source>
</evidence>
<dbReference type="EMBL" id="CADCUE010000022">
    <property type="protein sequence ID" value="CAA9312671.1"/>
    <property type="molecule type" value="Genomic_DNA"/>
</dbReference>
<keyword evidence="10" id="KW-1208">Phospholipid metabolism</keyword>
<feature type="transmembrane region" description="Helical" evidence="13">
    <location>
        <begin position="149"/>
        <end position="167"/>
    </location>
</feature>
<dbReference type="InterPro" id="IPR004570">
    <property type="entry name" value="Phosphatidylglycerol_P_synth"/>
</dbReference>
<proteinExistence type="inferred from homology"/>
<evidence type="ECO:0000256" key="5">
    <source>
        <dbReference type="ARBA" id="ARBA00022692"/>
    </source>
</evidence>
<keyword evidence="8 13" id="KW-0472">Membrane</keyword>
<keyword evidence="6 13" id="KW-1133">Transmembrane helix</keyword>
<dbReference type="InterPro" id="IPR043130">
    <property type="entry name" value="CDP-OH_PTrfase_TM_dom"/>
</dbReference>
<organism evidence="14">
    <name type="scientific">uncultured Frankineae bacterium</name>
    <dbReference type="NCBI Taxonomy" id="437475"/>
    <lineage>
        <taxon>Bacteria</taxon>
        <taxon>Bacillati</taxon>
        <taxon>Actinomycetota</taxon>
        <taxon>Actinomycetes</taxon>
        <taxon>Frankiales</taxon>
        <taxon>environmental samples</taxon>
    </lineage>
</organism>
<evidence type="ECO:0000256" key="3">
    <source>
        <dbReference type="ARBA" id="ARBA00022516"/>
    </source>
</evidence>
<evidence type="ECO:0000256" key="2">
    <source>
        <dbReference type="ARBA" id="ARBA00010441"/>
    </source>
</evidence>
<gene>
    <name evidence="14" type="ORF">AVDCRST_MAG16-287</name>
</gene>
<feature type="transmembrane region" description="Helical" evidence="13">
    <location>
        <begin position="173"/>
        <end position="191"/>
    </location>
</feature>
<dbReference type="PIRSF" id="PIRSF000847">
    <property type="entry name" value="Phos_ph_gly_syn"/>
    <property type="match status" value="1"/>
</dbReference>
<dbReference type="Pfam" id="PF01066">
    <property type="entry name" value="CDP-OH_P_transf"/>
    <property type="match status" value="1"/>
</dbReference>
<protein>
    <recommendedName>
        <fullName evidence="11">CDP-diacylglycerol--glycerol-3-phosphate 3-phosphatidyltransferase</fullName>
        <ecNumber evidence="11">2.7.8.5</ecNumber>
    </recommendedName>
</protein>
<keyword evidence="3" id="KW-0444">Lipid biosynthesis</keyword>
<keyword evidence="4 12" id="KW-0808">Transferase</keyword>
<evidence type="ECO:0000256" key="10">
    <source>
        <dbReference type="ARBA" id="ARBA00023264"/>
    </source>
</evidence>
<accession>A0A6J4KQE8</accession>
<dbReference type="GO" id="GO:0046474">
    <property type="term" value="P:glycerophospholipid biosynthetic process"/>
    <property type="evidence" value="ECO:0007669"/>
    <property type="project" value="TreeGrafter"/>
</dbReference>
<feature type="transmembrane region" description="Helical" evidence="13">
    <location>
        <begin position="92"/>
        <end position="116"/>
    </location>
</feature>
<dbReference type="PANTHER" id="PTHR14269">
    <property type="entry name" value="CDP-DIACYLGLYCEROL--GLYCEROL-3-PHOSPHATE 3-PHOSPHATIDYLTRANSFERASE-RELATED"/>
    <property type="match status" value="1"/>
</dbReference>
<dbReference type="PANTHER" id="PTHR14269:SF52">
    <property type="entry name" value="PHOSPHATIDYLGLYCEROPHOSPHATE SYNTHASE-RELATED"/>
    <property type="match status" value="1"/>
</dbReference>
<evidence type="ECO:0000256" key="7">
    <source>
        <dbReference type="ARBA" id="ARBA00023098"/>
    </source>
</evidence>
<dbReference type="GO" id="GO:0008444">
    <property type="term" value="F:CDP-diacylglycerol-glycerol-3-phosphate 3-phosphatidyltransferase activity"/>
    <property type="evidence" value="ECO:0007669"/>
    <property type="project" value="UniProtKB-UniRule"/>
</dbReference>
<feature type="transmembrane region" description="Helical" evidence="13">
    <location>
        <begin position="25"/>
        <end position="43"/>
    </location>
</feature>
<dbReference type="GO" id="GO:0016020">
    <property type="term" value="C:membrane"/>
    <property type="evidence" value="ECO:0007669"/>
    <property type="project" value="UniProtKB-SubCell"/>
</dbReference>
<evidence type="ECO:0000256" key="1">
    <source>
        <dbReference type="ARBA" id="ARBA00004141"/>
    </source>
</evidence>
<dbReference type="InterPro" id="IPR050324">
    <property type="entry name" value="CDP-alcohol_PTase-I"/>
</dbReference>
<dbReference type="AlphaFoldDB" id="A0A6J4KQE8"/>
<evidence type="ECO:0000256" key="9">
    <source>
        <dbReference type="ARBA" id="ARBA00023209"/>
    </source>
</evidence>
<evidence type="ECO:0000313" key="14">
    <source>
        <dbReference type="EMBL" id="CAA9312671.1"/>
    </source>
</evidence>
<dbReference type="InterPro" id="IPR000462">
    <property type="entry name" value="CDP-OH_P_trans"/>
</dbReference>
<keyword evidence="5 13" id="KW-0812">Transmembrane</keyword>
<comment type="subcellular location">
    <subcellularLocation>
        <location evidence="1">Membrane</location>
        <topology evidence="1">Multi-pass membrane protein</topology>
    </subcellularLocation>
</comment>
<evidence type="ECO:0000256" key="8">
    <source>
        <dbReference type="ARBA" id="ARBA00023136"/>
    </source>
</evidence>
<dbReference type="PROSITE" id="PS00379">
    <property type="entry name" value="CDP_ALCOHOL_P_TRANSF"/>
    <property type="match status" value="1"/>
</dbReference>
<reference evidence="14" key="1">
    <citation type="submission" date="2020-02" db="EMBL/GenBank/DDBJ databases">
        <authorList>
            <person name="Meier V. D."/>
        </authorList>
    </citation>
    <scope>NUCLEOTIDE SEQUENCE</scope>
    <source>
        <strain evidence="14">AVDCRST_MAG16</strain>
    </source>
</reference>
<dbReference type="Gene3D" id="1.20.120.1760">
    <property type="match status" value="1"/>
</dbReference>
<dbReference type="InterPro" id="IPR048254">
    <property type="entry name" value="CDP_ALCOHOL_P_TRANSF_CS"/>
</dbReference>
<keyword evidence="9" id="KW-0594">Phospholipid biosynthesis</keyword>
<evidence type="ECO:0000256" key="13">
    <source>
        <dbReference type="SAM" id="Phobius"/>
    </source>
</evidence>
<name>A0A6J4KQE8_9ACTN</name>
<evidence type="ECO:0000256" key="6">
    <source>
        <dbReference type="ARBA" id="ARBA00022989"/>
    </source>
</evidence>
<dbReference type="UniPathway" id="UPA00085"/>
<keyword evidence="7" id="KW-0443">Lipid metabolism</keyword>
<dbReference type="EC" id="2.7.8.5" evidence="11"/>
<dbReference type="NCBIfam" id="TIGR00560">
    <property type="entry name" value="pgsA"/>
    <property type="match status" value="1"/>
</dbReference>
<evidence type="ECO:0000256" key="11">
    <source>
        <dbReference type="NCBIfam" id="TIGR00560"/>
    </source>
</evidence>
<comment type="similarity">
    <text evidence="2 12">Belongs to the CDP-alcohol phosphatidyltransferase class-I family.</text>
</comment>
<evidence type="ECO:0000256" key="12">
    <source>
        <dbReference type="RuleBase" id="RU003750"/>
    </source>
</evidence>